<sequence length="71" mass="8137">MDRQELISQVVVTAQQMRDIEGRIFAAGMPVAALMEKVAGLITCRVMEIREWKDAGIRRQREQHNYSPPLP</sequence>
<name>A0A2A2TCT0_9CYAN</name>
<evidence type="ECO:0000313" key="2">
    <source>
        <dbReference type="Proteomes" id="UP000218238"/>
    </source>
</evidence>
<comment type="caution">
    <text evidence="1">The sequence shown here is derived from an EMBL/GenBank/DDBJ whole genome shotgun (WGS) entry which is preliminary data.</text>
</comment>
<organism evidence="1 2">
    <name type="scientific">Brunnivagina elsteri CCALA 953</name>
    <dbReference type="NCBI Taxonomy" id="987040"/>
    <lineage>
        <taxon>Bacteria</taxon>
        <taxon>Bacillati</taxon>
        <taxon>Cyanobacteriota</taxon>
        <taxon>Cyanophyceae</taxon>
        <taxon>Nostocales</taxon>
        <taxon>Calotrichaceae</taxon>
        <taxon>Brunnivagina</taxon>
    </lineage>
</organism>
<evidence type="ECO:0000313" key="1">
    <source>
        <dbReference type="EMBL" id="PAX51564.1"/>
    </source>
</evidence>
<reference evidence="1 2" key="1">
    <citation type="submission" date="2017-08" db="EMBL/GenBank/DDBJ databases">
        <title>Draft genome sequence of filamentous cyanobacterium Calothrix elsteri CCALA 953.</title>
        <authorList>
            <person name="Gagunashvili A.N."/>
            <person name="Elster J."/>
            <person name="Andresson O.S."/>
        </authorList>
    </citation>
    <scope>NUCLEOTIDE SEQUENCE [LARGE SCALE GENOMIC DNA]</scope>
    <source>
        <strain evidence="1 2">CCALA 953</strain>
    </source>
</reference>
<proteinExistence type="predicted"/>
<dbReference type="AlphaFoldDB" id="A0A2A2TCT0"/>
<dbReference type="EMBL" id="NTFS01000372">
    <property type="protein sequence ID" value="PAX51564.1"/>
    <property type="molecule type" value="Genomic_DNA"/>
</dbReference>
<feature type="non-terminal residue" evidence="1">
    <location>
        <position position="71"/>
    </location>
</feature>
<accession>A0A2A2TCT0</accession>
<gene>
    <name evidence="1" type="ORF">CK510_24165</name>
</gene>
<protein>
    <submittedName>
        <fullName evidence="1">Bifunctional ADP-dependent NAD(P)H-hydrate dehydratase/NAD(P)H-hydrate epimerase</fullName>
    </submittedName>
</protein>
<dbReference type="Proteomes" id="UP000218238">
    <property type="component" value="Unassembled WGS sequence"/>
</dbReference>
<keyword evidence="2" id="KW-1185">Reference proteome</keyword>